<feature type="compositionally biased region" description="Low complexity" evidence="1">
    <location>
        <begin position="298"/>
        <end position="309"/>
    </location>
</feature>
<evidence type="ECO:0000256" key="1">
    <source>
        <dbReference type="SAM" id="MobiDB-lite"/>
    </source>
</evidence>
<organism evidence="3 4">
    <name type="scientific">Methylopila jiangsuensis</name>
    <dbReference type="NCBI Taxonomy" id="586230"/>
    <lineage>
        <taxon>Bacteria</taxon>
        <taxon>Pseudomonadati</taxon>
        <taxon>Pseudomonadota</taxon>
        <taxon>Alphaproteobacteria</taxon>
        <taxon>Hyphomicrobiales</taxon>
        <taxon>Methylopilaceae</taxon>
        <taxon>Methylopila</taxon>
    </lineage>
</organism>
<feature type="chain" id="PRO_5040766283" description="Tetratricopeptide repeat protein" evidence="2">
    <location>
        <begin position="32"/>
        <end position="1129"/>
    </location>
</feature>
<evidence type="ECO:0000256" key="2">
    <source>
        <dbReference type="SAM" id="SignalP"/>
    </source>
</evidence>
<dbReference type="AlphaFoldDB" id="A0A9W6N3T8"/>
<reference evidence="3" key="1">
    <citation type="journal article" date="2014" name="Int. J. Syst. Evol. Microbiol.">
        <title>Complete genome sequence of Corynebacterium casei LMG S-19264T (=DSM 44701T), isolated from a smear-ripened cheese.</title>
        <authorList>
            <consortium name="US DOE Joint Genome Institute (JGI-PGF)"/>
            <person name="Walter F."/>
            <person name="Albersmeier A."/>
            <person name="Kalinowski J."/>
            <person name="Ruckert C."/>
        </authorList>
    </citation>
    <scope>NUCLEOTIDE SEQUENCE</scope>
    <source>
        <strain evidence="3">VKM B-2555</strain>
    </source>
</reference>
<name>A0A9W6N3T8_9HYPH</name>
<proteinExistence type="predicted"/>
<keyword evidence="4" id="KW-1185">Reference proteome</keyword>
<reference evidence="3" key="2">
    <citation type="submission" date="2023-01" db="EMBL/GenBank/DDBJ databases">
        <authorList>
            <person name="Sun Q."/>
            <person name="Evtushenko L."/>
        </authorList>
    </citation>
    <scope>NUCLEOTIDE SEQUENCE</scope>
    <source>
        <strain evidence="3">VKM B-2555</strain>
    </source>
</reference>
<protein>
    <recommendedName>
        <fullName evidence="5">Tetratricopeptide repeat protein</fullName>
    </recommendedName>
</protein>
<evidence type="ECO:0000313" key="3">
    <source>
        <dbReference type="EMBL" id="GLK76633.1"/>
    </source>
</evidence>
<accession>A0A9W6N3T8</accession>
<sequence length="1129" mass="117839">MRGPRGVAFGGRKAACALAVALALGAGDAWAATATTTATLEKEGYARMALAFDALPKHDVTLANGVLTLSFSEPVKIDTGPIVRGLGDLVGMVRRDPDGTAVKIALTRAARLNVTEAGEALYVDLLPANWVGMPPGLPKGVIAALSQAAREAKAAKAEMERRRRADLPPVTVFAATLPTLHRLTFGVEPGATVEMTREGDRVKLTFGEPYPFDVAAARASLPSDFVGLEAAVGPRALVVTLPAPEDKDARGFREDDDYVLDIDRGKPADGEAASPAPRRLLPALATPPAPAPKAEQGAPTPAASNAPPAEAVPPAPAHAGSADHGLPGTASAAVAGQTVRLTFPFAKAPAAAVFLRGRTLWALFDDPAPMALDLLAKDSGGLIAAADQAPLDGGRLVRLTLREPRLVTAAIDGAAWVVALGDDLLAPTEPIRFASAFGRSGRGLVTARVDGLGVARRIKDPAAGDDLVVVTASRAPRGALRPQSFVEFTLLPTAQGAVVAPIADDIRVSVEMDELRVERDGGLALSRDSGAPLSASAAPIAGLTLGAVAAEAAAGAYYPRERELLHAAAMGPEDERPAARVELARFYLLRAMPAEAKAVLDMAADENAVAARSPDVALLRGAAAVELGRPDIARPLLGLPALAQSAEASLWRAAMERLDGRDEAAGAALAQGQPALGGLPPELRARFVQLAVELALDAGDAAGAAANYDQLETLPPVRSPAAREVVRGRVLASLGDVNGALAAYAAAGHSADPQAVAEAELRSVALAAAEHRIGGDDAIRRLESLVTGWRGDWIEAEGLEKLAGFYADAERWRDAFATLRTAVEAFPDGARIRDLQDRMQGRFTALFLGGAIDRMPKLEALSLFYDFQDLTPPGRRGDEVVRRLADKLVDVELLDQAAALLEYQIDNRLKGAARAQVGARAALVELMNNKPGEAARLLQKTRQADLPRSLASARLVLEARALAQSGRVDLGVEIAEGVEGPEGARLKADILWSARRWGEAGEALEAALGGAWRDPAPLDAAARADVLRAAIALSLADDAMGLDRIRQKFAAKMADSPDARSFEVVTAPVEAKGDAFREIARSIAATAAIEGFLKEYRRRGDEDARQPAAQQGAKPLERSADGAAPARAG</sequence>
<feature type="region of interest" description="Disordered" evidence="1">
    <location>
        <begin position="1098"/>
        <end position="1129"/>
    </location>
</feature>
<gene>
    <name evidence="3" type="ORF">GCM10008171_18870</name>
</gene>
<feature type="signal peptide" evidence="2">
    <location>
        <begin position="1"/>
        <end position="31"/>
    </location>
</feature>
<feature type="region of interest" description="Disordered" evidence="1">
    <location>
        <begin position="261"/>
        <end position="325"/>
    </location>
</feature>
<dbReference type="Proteomes" id="UP001143364">
    <property type="component" value="Unassembled WGS sequence"/>
</dbReference>
<keyword evidence="2" id="KW-0732">Signal</keyword>
<comment type="caution">
    <text evidence="3">The sequence shown here is derived from an EMBL/GenBank/DDBJ whole genome shotgun (WGS) entry which is preliminary data.</text>
</comment>
<dbReference type="RefSeq" id="WP_271204501.1">
    <property type="nucleotide sequence ID" value="NZ_BSFK01000009.1"/>
</dbReference>
<feature type="compositionally biased region" description="Low complexity" evidence="1">
    <location>
        <begin position="272"/>
        <end position="284"/>
    </location>
</feature>
<dbReference type="EMBL" id="BSFK01000009">
    <property type="protein sequence ID" value="GLK76633.1"/>
    <property type="molecule type" value="Genomic_DNA"/>
</dbReference>
<evidence type="ECO:0000313" key="4">
    <source>
        <dbReference type="Proteomes" id="UP001143364"/>
    </source>
</evidence>
<evidence type="ECO:0008006" key="5">
    <source>
        <dbReference type="Google" id="ProtNLM"/>
    </source>
</evidence>